<gene>
    <name evidence="2" type="ORF">CCMP2556_LOCUS11197</name>
</gene>
<sequence>MATGDEGTWYLVLLVNSHDLRFAQQDAELVAQAAVRCGLCREERVVRLFDKTGAEIEKALKDLVTQLAEFDQVLLWYSGHGYGKSEEGNEARGWTLIVPKGDEVSSAGDFVYIVWSR</sequence>
<dbReference type="InterPro" id="IPR011600">
    <property type="entry name" value="Pept_C14_caspase"/>
</dbReference>
<organism evidence="2 3">
    <name type="scientific">Durusdinium trenchii</name>
    <dbReference type="NCBI Taxonomy" id="1381693"/>
    <lineage>
        <taxon>Eukaryota</taxon>
        <taxon>Sar</taxon>
        <taxon>Alveolata</taxon>
        <taxon>Dinophyceae</taxon>
        <taxon>Suessiales</taxon>
        <taxon>Symbiodiniaceae</taxon>
        <taxon>Durusdinium</taxon>
    </lineage>
</organism>
<dbReference type="Gene3D" id="3.40.50.1460">
    <property type="match status" value="1"/>
</dbReference>
<name>A0ABP0JFQ7_9DINO</name>
<feature type="domain" description="Peptidase C14 caspase" evidence="1">
    <location>
        <begin position="18"/>
        <end position="83"/>
    </location>
</feature>
<evidence type="ECO:0000313" key="3">
    <source>
        <dbReference type="Proteomes" id="UP001642484"/>
    </source>
</evidence>
<evidence type="ECO:0000259" key="1">
    <source>
        <dbReference type="Pfam" id="PF00656"/>
    </source>
</evidence>
<evidence type="ECO:0000313" key="2">
    <source>
        <dbReference type="EMBL" id="CAK9013257.1"/>
    </source>
</evidence>
<dbReference type="EMBL" id="CAXAMN010005324">
    <property type="protein sequence ID" value="CAK9013257.1"/>
    <property type="molecule type" value="Genomic_DNA"/>
</dbReference>
<proteinExistence type="predicted"/>
<dbReference type="Proteomes" id="UP001642484">
    <property type="component" value="Unassembled WGS sequence"/>
</dbReference>
<dbReference type="Pfam" id="PF00656">
    <property type="entry name" value="Peptidase_C14"/>
    <property type="match status" value="1"/>
</dbReference>
<comment type="caution">
    <text evidence="2">The sequence shown here is derived from an EMBL/GenBank/DDBJ whole genome shotgun (WGS) entry which is preliminary data.</text>
</comment>
<keyword evidence="3" id="KW-1185">Reference proteome</keyword>
<protein>
    <recommendedName>
        <fullName evidence="1">Peptidase C14 caspase domain-containing protein</fullName>
    </recommendedName>
</protein>
<reference evidence="2 3" key="1">
    <citation type="submission" date="2024-02" db="EMBL/GenBank/DDBJ databases">
        <authorList>
            <person name="Chen Y."/>
            <person name="Shah S."/>
            <person name="Dougan E. K."/>
            <person name="Thang M."/>
            <person name="Chan C."/>
        </authorList>
    </citation>
    <scope>NUCLEOTIDE SEQUENCE [LARGE SCALE GENOMIC DNA]</scope>
</reference>
<accession>A0ABP0JFQ7</accession>